<accession>A0A6J8D1V8</accession>
<evidence type="ECO:0000313" key="3">
    <source>
        <dbReference type="EMBL" id="CAC5401130.1"/>
    </source>
</evidence>
<feature type="coiled-coil region" evidence="1">
    <location>
        <begin position="178"/>
        <end position="205"/>
    </location>
</feature>
<feature type="region of interest" description="Disordered" evidence="2">
    <location>
        <begin position="38"/>
        <end position="76"/>
    </location>
</feature>
<evidence type="ECO:0000313" key="4">
    <source>
        <dbReference type="Proteomes" id="UP000507470"/>
    </source>
</evidence>
<sequence length="374" mass="42318">MSENNMASPINVNNDLPDESQDDILVTCSQPGLTITTQESICNKRPHPDSPDTLPATHKQRTRQLRRRGNSLGDLTDLDIPKKAASLRKSVADRVLEALSSPVVINTIMPIFSKQISETLVSIIQTEVKKCVMDEMEPLLHKIDSQNKTIEKQQHQITMQFIQLSALQSTTKDQVTSNKERDNDVNFLYNRVAELENRLEIQEQYSRRTSLRFNNIPILVDRLSGGKIVHPVDADNIILDICKNKLKLDIGIQDIGRSHVIGKVKQGKSQVIVRFISYRTRQLVFSNKKALKGDPNGTFITENLTQFRTNLVKKLAALKFNNKINTYWTMDVRIFVKLTANSNKRIINDLQDISDLEAAIRQGEDSTNSNNSGD</sequence>
<dbReference type="EMBL" id="CACVKT020006390">
    <property type="protein sequence ID" value="CAC5401130.1"/>
    <property type="molecule type" value="Genomic_DNA"/>
</dbReference>
<proteinExistence type="predicted"/>
<keyword evidence="4" id="KW-1185">Reference proteome</keyword>
<dbReference type="OrthoDB" id="6079589at2759"/>
<protein>
    <submittedName>
        <fullName evidence="3">Uncharacterized protein</fullName>
    </submittedName>
</protein>
<keyword evidence="1" id="KW-0175">Coiled coil</keyword>
<evidence type="ECO:0000256" key="1">
    <source>
        <dbReference type="SAM" id="Coils"/>
    </source>
</evidence>
<name>A0A6J8D1V8_MYTCO</name>
<reference evidence="3 4" key="1">
    <citation type="submission" date="2020-06" db="EMBL/GenBank/DDBJ databases">
        <authorList>
            <person name="Li R."/>
            <person name="Bekaert M."/>
        </authorList>
    </citation>
    <scope>NUCLEOTIDE SEQUENCE [LARGE SCALE GENOMIC DNA]</scope>
    <source>
        <strain evidence="4">wild</strain>
    </source>
</reference>
<dbReference type="Proteomes" id="UP000507470">
    <property type="component" value="Unassembled WGS sequence"/>
</dbReference>
<evidence type="ECO:0000256" key="2">
    <source>
        <dbReference type="SAM" id="MobiDB-lite"/>
    </source>
</evidence>
<gene>
    <name evidence="3" type="ORF">MCOR_35246</name>
</gene>
<organism evidence="3 4">
    <name type="scientific">Mytilus coruscus</name>
    <name type="common">Sea mussel</name>
    <dbReference type="NCBI Taxonomy" id="42192"/>
    <lineage>
        <taxon>Eukaryota</taxon>
        <taxon>Metazoa</taxon>
        <taxon>Spiralia</taxon>
        <taxon>Lophotrochozoa</taxon>
        <taxon>Mollusca</taxon>
        <taxon>Bivalvia</taxon>
        <taxon>Autobranchia</taxon>
        <taxon>Pteriomorphia</taxon>
        <taxon>Mytilida</taxon>
        <taxon>Mytiloidea</taxon>
        <taxon>Mytilidae</taxon>
        <taxon>Mytilinae</taxon>
        <taxon>Mytilus</taxon>
    </lineage>
</organism>
<dbReference type="AlphaFoldDB" id="A0A6J8D1V8"/>
<feature type="compositionally biased region" description="Basic residues" evidence="2">
    <location>
        <begin position="58"/>
        <end position="69"/>
    </location>
</feature>